<dbReference type="InterPro" id="IPR014719">
    <property type="entry name" value="Ribosomal_bL12_C/ClpS-like"/>
</dbReference>
<dbReference type="GO" id="GO:0003735">
    <property type="term" value="F:structural constituent of ribosome"/>
    <property type="evidence" value="ECO:0007669"/>
    <property type="project" value="InterPro"/>
</dbReference>
<feature type="domain" description="Large ribosomal subunit protein bL12 C-terminal" evidence="2">
    <location>
        <begin position="62"/>
        <end position="89"/>
    </location>
</feature>
<evidence type="ECO:0000259" key="2">
    <source>
        <dbReference type="Pfam" id="PF00542"/>
    </source>
</evidence>
<keyword evidence="3" id="KW-0689">Ribosomal protein</keyword>
<organism evidence="3 4">
    <name type="scientific">Thermomonospora echinospora</name>
    <dbReference type="NCBI Taxonomy" id="1992"/>
    <lineage>
        <taxon>Bacteria</taxon>
        <taxon>Bacillati</taxon>
        <taxon>Actinomycetota</taxon>
        <taxon>Actinomycetes</taxon>
        <taxon>Streptosporangiales</taxon>
        <taxon>Thermomonosporaceae</taxon>
        <taxon>Thermomonospora</taxon>
    </lineage>
</organism>
<keyword evidence="1" id="KW-1133">Transmembrane helix</keyword>
<dbReference type="Pfam" id="PF00542">
    <property type="entry name" value="Ribosomal_L12"/>
    <property type="match status" value="1"/>
</dbReference>
<sequence>MSSTTILILVGLPVGAMMLGFIAITFAAGHAARSSVRPVKGAPGGPPSPEAFTRAQALLDRGKKIEAIKLIRDDTGMGLKEAKDYAEAMQDGRIPGPPAASPHGAGLLSERVRAFRDAGDRDSAVALVQAETGMNREEAVRFVDALD</sequence>
<name>A0A1H5VTR3_9ACTN</name>
<dbReference type="Proteomes" id="UP000236723">
    <property type="component" value="Unassembled WGS sequence"/>
</dbReference>
<dbReference type="InterPro" id="IPR013823">
    <property type="entry name" value="Ribosomal_bL12_C"/>
</dbReference>
<feature type="transmembrane region" description="Helical" evidence="1">
    <location>
        <begin position="6"/>
        <end position="28"/>
    </location>
</feature>
<dbReference type="AlphaFoldDB" id="A0A1H5VTR3"/>
<proteinExistence type="predicted"/>
<accession>A0A1H5VTR3</accession>
<dbReference type="OrthoDB" id="5186438at2"/>
<dbReference type="GO" id="GO:0006412">
    <property type="term" value="P:translation"/>
    <property type="evidence" value="ECO:0007669"/>
    <property type="project" value="InterPro"/>
</dbReference>
<gene>
    <name evidence="3" type="ORF">SAMN04489712_102432</name>
</gene>
<dbReference type="RefSeq" id="WP_103936968.1">
    <property type="nucleotide sequence ID" value="NZ_FNVO01000002.1"/>
</dbReference>
<reference evidence="4" key="1">
    <citation type="submission" date="2016-10" db="EMBL/GenBank/DDBJ databases">
        <authorList>
            <person name="Varghese N."/>
            <person name="Submissions S."/>
        </authorList>
    </citation>
    <scope>NUCLEOTIDE SEQUENCE [LARGE SCALE GENOMIC DNA]</scope>
    <source>
        <strain evidence="4">DSM 43163</strain>
    </source>
</reference>
<dbReference type="EMBL" id="FNVO01000002">
    <property type="protein sequence ID" value="SEF89947.1"/>
    <property type="molecule type" value="Genomic_DNA"/>
</dbReference>
<evidence type="ECO:0000313" key="4">
    <source>
        <dbReference type="Proteomes" id="UP000236723"/>
    </source>
</evidence>
<dbReference type="GO" id="GO:0005840">
    <property type="term" value="C:ribosome"/>
    <property type="evidence" value="ECO:0007669"/>
    <property type="project" value="UniProtKB-KW"/>
</dbReference>
<dbReference type="Gene3D" id="3.30.1390.10">
    <property type="match status" value="1"/>
</dbReference>
<keyword evidence="1" id="KW-0812">Transmembrane</keyword>
<evidence type="ECO:0000256" key="1">
    <source>
        <dbReference type="SAM" id="Phobius"/>
    </source>
</evidence>
<protein>
    <submittedName>
        <fullName evidence="3">Ribosomal protein L7/L12 C-terminal domain-containing protein</fullName>
    </submittedName>
</protein>
<keyword evidence="1" id="KW-0472">Membrane</keyword>
<keyword evidence="3" id="KW-0687">Ribonucleoprotein</keyword>
<evidence type="ECO:0000313" key="3">
    <source>
        <dbReference type="EMBL" id="SEF89947.1"/>
    </source>
</evidence>
<keyword evidence="4" id="KW-1185">Reference proteome</keyword>